<reference evidence="2 3" key="1">
    <citation type="submission" date="2020-04" db="EMBL/GenBank/DDBJ databases">
        <title>Draft Genome Sequence of Streptomyces morookaense DSM 40503, an 8-azaguanine-producing strain.</title>
        <authorList>
            <person name="Qi J."/>
            <person name="Gao J.-M."/>
        </authorList>
    </citation>
    <scope>NUCLEOTIDE SEQUENCE [LARGE SCALE GENOMIC DNA]</scope>
    <source>
        <strain evidence="2 3">DSM 40503</strain>
    </source>
</reference>
<evidence type="ECO:0000259" key="1">
    <source>
        <dbReference type="Pfam" id="PF04149"/>
    </source>
</evidence>
<comment type="caution">
    <text evidence="2">The sequence shown here is derived from an EMBL/GenBank/DDBJ whole genome shotgun (WGS) entry which is preliminary data.</text>
</comment>
<organism evidence="2 3">
    <name type="scientific">Streptomyces morookaense</name>
    <name type="common">Streptoverticillium morookaense</name>
    <dbReference type="NCBI Taxonomy" id="1970"/>
    <lineage>
        <taxon>Bacteria</taxon>
        <taxon>Bacillati</taxon>
        <taxon>Actinomycetota</taxon>
        <taxon>Actinomycetes</taxon>
        <taxon>Kitasatosporales</taxon>
        <taxon>Streptomycetaceae</taxon>
        <taxon>Streptomyces</taxon>
    </lineage>
</organism>
<dbReference type="AlphaFoldDB" id="A0A7Y7E7R9"/>
<gene>
    <name evidence="2" type="ORF">HG542_12855</name>
</gene>
<dbReference type="RefSeq" id="WP_171080781.1">
    <property type="nucleotide sequence ID" value="NZ_BNBU01000005.1"/>
</dbReference>
<evidence type="ECO:0000313" key="2">
    <source>
        <dbReference type="EMBL" id="NVK78557.1"/>
    </source>
</evidence>
<dbReference type="InterPro" id="IPR007278">
    <property type="entry name" value="DUF397"/>
</dbReference>
<proteinExistence type="predicted"/>
<dbReference type="Proteomes" id="UP000587462">
    <property type="component" value="Unassembled WGS sequence"/>
</dbReference>
<sequence length="61" mass="6654">MAEETSWYKSSYSNGGGNCVEVAYLGYDIGVRDSKVKAGPAILLTPSAWSSFIADIRVERH</sequence>
<dbReference type="EMBL" id="JABBXF010000025">
    <property type="protein sequence ID" value="NVK78557.1"/>
    <property type="molecule type" value="Genomic_DNA"/>
</dbReference>
<evidence type="ECO:0000313" key="3">
    <source>
        <dbReference type="Proteomes" id="UP000587462"/>
    </source>
</evidence>
<keyword evidence="3" id="KW-1185">Reference proteome</keyword>
<feature type="domain" description="DUF397" evidence="1">
    <location>
        <begin position="6"/>
        <end position="57"/>
    </location>
</feature>
<dbReference type="Pfam" id="PF04149">
    <property type="entry name" value="DUF397"/>
    <property type="match status" value="1"/>
</dbReference>
<protein>
    <submittedName>
        <fullName evidence="2">DUF397 domain-containing protein</fullName>
    </submittedName>
</protein>
<accession>A0A7Y7E7R9</accession>
<name>A0A7Y7E7R9_STRMO</name>